<evidence type="ECO:0000256" key="1">
    <source>
        <dbReference type="ARBA" id="ARBA00023239"/>
    </source>
</evidence>
<keyword evidence="2" id="KW-0704">Schiff base</keyword>
<dbReference type="InterPro" id="IPR046346">
    <property type="entry name" value="Aminoacid_DH-like_N_sf"/>
</dbReference>
<sequence length="597" mass="63893">MFFLDDKLNTARVVFWTAEATTDRRFARQAMPASSIQPILSSTSATCLRIKGTPIIPRNLVSPLRALPQPHFGGERCALTTSVIATTVVEALEDIDRAVLDGADIVELRIDFLKNLHAARDLQVLLKACPVPCIVTYRPSWEGGQYEGDEEPRIAALWTAVELGAAYVDCELLAADRFFAAAQDNVRRNTSATKIIISSHDYETVPSEKKLAEIHSRCVAAGADIVKIAAMVKDITEVARLEKLLIDSKSSPVEATIVLGMGEAGQVSRLLAAKFGSFLTFGALRSGTESAPGQPTLGQLRDMYRIFKQCPGTKVFGVIGKPVAHSKSPALHNQSFEAIGFDACYVPLLVNDLSAFLASPLFGGDSFAGFSVTIPHKEDALACCAVVDPIAKKIGAVNTLVRQPDGTLKGYNTDYSAAIEVIERAYELHLGCERTGTESILCGKTVVVVGAGGAGRGLAFGAVFRGAGKVIVANRNLERARTLAQACGGEAVALSELQSGSVKGDILANTTSLGMYPDSVDDTPMPKEAIRAGGFKVVFDAVYNPLETRLLREAKECGCAQASGLDMFVGQAAQQFELFTGKKARIDVMRRTVLNNM</sequence>
<protein>
    <recommendedName>
        <fullName evidence="7">Shikimate dehydrogenase</fullName>
    </recommendedName>
</protein>
<feature type="domain" description="SDH C-terminal" evidence="5">
    <location>
        <begin position="564"/>
        <end position="594"/>
    </location>
</feature>
<dbReference type="Pfam" id="PF01487">
    <property type="entry name" value="DHquinase_I"/>
    <property type="match status" value="1"/>
</dbReference>
<gene>
    <name evidence="6" type="ORF">MCOM1403_LOCUS3421</name>
</gene>
<feature type="domain" description="Quinate/shikimate 5-dehydrogenase/glutamyl-tRNA reductase" evidence="3">
    <location>
        <begin position="442"/>
        <end position="511"/>
    </location>
</feature>
<dbReference type="HAMAP" id="MF_00214">
    <property type="entry name" value="AroD"/>
    <property type="match status" value="1"/>
</dbReference>
<evidence type="ECO:0000313" key="6">
    <source>
        <dbReference type="EMBL" id="CAD8515996.1"/>
    </source>
</evidence>
<dbReference type="InterPro" id="IPR013785">
    <property type="entry name" value="Aldolase_TIM"/>
</dbReference>
<organism evidence="6">
    <name type="scientific">Micromonas pusilla</name>
    <name type="common">Picoplanktonic green alga</name>
    <name type="synonym">Chromulina pusilla</name>
    <dbReference type="NCBI Taxonomy" id="38833"/>
    <lineage>
        <taxon>Eukaryota</taxon>
        <taxon>Viridiplantae</taxon>
        <taxon>Chlorophyta</taxon>
        <taxon>Mamiellophyceae</taxon>
        <taxon>Mamiellales</taxon>
        <taxon>Mamiellaceae</taxon>
        <taxon>Micromonas</taxon>
    </lineage>
</organism>
<evidence type="ECO:0000259" key="4">
    <source>
        <dbReference type="Pfam" id="PF08501"/>
    </source>
</evidence>
<keyword evidence="1" id="KW-0456">Lyase</keyword>
<dbReference type="GO" id="GO:0004764">
    <property type="term" value="F:shikimate 3-dehydrogenase (NADP+) activity"/>
    <property type="evidence" value="ECO:0007669"/>
    <property type="project" value="InterPro"/>
</dbReference>
<dbReference type="InterPro" id="IPR006151">
    <property type="entry name" value="Shikm_DH/Glu-tRNA_Rdtase"/>
</dbReference>
<dbReference type="InterPro" id="IPR022893">
    <property type="entry name" value="Shikimate_DH_fam"/>
</dbReference>
<feature type="domain" description="Shikimate dehydrogenase substrate binding N-terminal" evidence="4">
    <location>
        <begin position="318"/>
        <end position="400"/>
    </location>
</feature>
<dbReference type="GO" id="GO:0009423">
    <property type="term" value="P:chorismate biosynthetic process"/>
    <property type="evidence" value="ECO:0007669"/>
    <property type="project" value="UniProtKB-UniPathway"/>
</dbReference>
<dbReference type="Pfam" id="PF01488">
    <property type="entry name" value="Shikimate_DH"/>
    <property type="match status" value="1"/>
</dbReference>
<dbReference type="GO" id="GO:0019632">
    <property type="term" value="P:shikimate metabolic process"/>
    <property type="evidence" value="ECO:0007669"/>
    <property type="project" value="TreeGrafter"/>
</dbReference>
<evidence type="ECO:0000259" key="3">
    <source>
        <dbReference type="Pfam" id="PF01488"/>
    </source>
</evidence>
<accession>A0A7S0IAP5</accession>
<evidence type="ECO:0000259" key="5">
    <source>
        <dbReference type="Pfam" id="PF18317"/>
    </source>
</evidence>
<dbReference type="Pfam" id="PF18317">
    <property type="entry name" value="SDH_C"/>
    <property type="match status" value="1"/>
</dbReference>
<dbReference type="Gene3D" id="3.40.50.720">
    <property type="entry name" value="NAD(P)-binding Rossmann-like Domain"/>
    <property type="match status" value="1"/>
</dbReference>
<dbReference type="CDD" id="cd01065">
    <property type="entry name" value="NAD_bind_Shikimate_DH"/>
    <property type="match status" value="1"/>
</dbReference>
<dbReference type="InterPro" id="IPR036291">
    <property type="entry name" value="NAD(P)-bd_dom_sf"/>
</dbReference>
<dbReference type="SUPFAM" id="SSF51569">
    <property type="entry name" value="Aldolase"/>
    <property type="match status" value="1"/>
</dbReference>
<dbReference type="UniPathway" id="UPA00053">
    <property type="reaction ID" value="UER00087"/>
</dbReference>
<dbReference type="CDD" id="cd00502">
    <property type="entry name" value="DHQase_I"/>
    <property type="match status" value="1"/>
</dbReference>
<dbReference type="Gene3D" id="3.40.50.10860">
    <property type="entry name" value="Leucine Dehydrogenase, chain A, domain 1"/>
    <property type="match status" value="1"/>
</dbReference>
<dbReference type="InterPro" id="IPR001381">
    <property type="entry name" value="DHquinase_I"/>
</dbReference>
<dbReference type="Pfam" id="PF08501">
    <property type="entry name" value="Shikimate_dh_N"/>
    <property type="match status" value="1"/>
</dbReference>
<evidence type="ECO:0008006" key="7">
    <source>
        <dbReference type="Google" id="ProtNLM"/>
    </source>
</evidence>
<dbReference type="InterPro" id="IPR013708">
    <property type="entry name" value="Shikimate_DH-bd_N"/>
</dbReference>
<dbReference type="InterPro" id="IPR041121">
    <property type="entry name" value="SDH_C"/>
</dbReference>
<reference evidence="6" key="1">
    <citation type="submission" date="2021-01" db="EMBL/GenBank/DDBJ databases">
        <authorList>
            <person name="Corre E."/>
            <person name="Pelletier E."/>
            <person name="Niang G."/>
            <person name="Scheremetjew M."/>
            <person name="Finn R."/>
            <person name="Kale V."/>
            <person name="Holt S."/>
            <person name="Cochrane G."/>
            <person name="Meng A."/>
            <person name="Brown T."/>
            <person name="Cohen L."/>
        </authorList>
    </citation>
    <scope>NUCLEOTIDE SEQUENCE</scope>
    <source>
        <strain evidence="6">CCMP1723</strain>
    </source>
</reference>
<dbReference type="AlphaFoldDB" id="A0A7S0IAP5"/>
<dbReference type="PANTHER" id="PTHR21089:SF1">
    <property type="entry name" value="BIFUNCTIONAL 3-DEHYDROQUINATE DEHYDRATASE_SHIKIMATE DEHYDROGENASE, CHLOROPLASTIC"/>
    <property type="match status" value="1"/>
</dbReference>
<dbReference type="HAMAP" id="MF_00222">
    <property type="entry name" value="Shikimate_DH_AroE"/>
    <property type="match status" value="1"/>
</dbReference>
<name>A0A7S0IAP5_MICPS</name>
<dbReference type="PANTHER" id="PTHR21089">
    <property type="entry name" value="SHIKIMATE DEHYDROGENASE"/>
    <property type="match status" value="1"/>
</dbReference>
<dbReference type="NCBIfam" id="TIGR01093">
    <property type="entry name" value="aroD"/>
    <property type="match status" value="1"/>
</dbReference>
<dbReference type="SUPFAM" id="SSF51735">
    <property type="entry name" value="NAD(P)-binding Rossmann-fold domains"/>
    <property type="match status" value="1"/>
</dbReference>
<dbReference type="Gene3D" id="3.20.20.70">
    <property type="entry name" value="Aldolase class I"/>
    <property type="match status" value="1"/>
</dbReference>
<proteinExistence type="inferred from homology"/>
<dbReference type="GO" id="GO:0003855">
    <property type="term" value="F:3-dehydroquinate dehydratase activity"/>
    <property type="evidence" value="ECO:0007669"/>
    <property type="project" value="InterPro"/>
</dbReference>
<dbReference type="EMBL" id="HBEQ01004356">
    <property type="protein sequence ID" value="CAD8515996.1"/>
    <property type="molecule type" value="Transcribed_RNA"/>
</dbReference>
<dbReference type="SUPFAM" id="SSF53223">
    <property type="entry name" value="Aminoacid dehydrogenase-like, N-terminal domain"/>
    <property type="match status" value="1"/>
</dbReference>
<dbReference type="FunFam" id="3.20.20.70:FF:000047">
    <property type="entry name" value="3-dehydroquinate dehydratase"/>
    <property type="match status" value="1"/>
</dbReference>
<evidence type="ECO:0000256" key="2">
    <source>
        <dbReference type="ARBA" id="ARBA00023270"/>
    </source>
</evidence>